<dbReference type="InterPro" id="IPR007588">
    <property type="entry name" value="Znf_FLYWCH"/>
</dbReference>
<keyword evidence="2" id="KW-0863">Zinc-finger</keyword>
<feature type="region of interest" description="Disordered" evidence="4">
    <location>
        <begin position="356"/>
        <end position="381"/>
    </location>
</feature>
<name>A0AAV2RZ86_MEGNR</name>
<evidence type="ECO:0000313" key="7">
    <source>
        <dbReference type="Proteomes" id="UP001497623"/>
    </source>
</evidence>
<dbReference type="Pfam" id="PF04500">
    <property type="entry name" value="FLYWCH"/>
    <property type="match status" value="1"/>
</dbReference>
<organism evidence="6 7">
    <name type="scientific">Meganyctiphanes norvegica</name>
    <name type="common">Northern krill</name>
    <name type="synonym">Thysanopoda norvegica</name>
    <dbReference type="NCBI Taxonomy" id="48144"/>
    <lineage>
        <taxon>Eukaryota</taxon>
        <taxon>Metazoa</taxon>
        <taxon>Ecdysozoa</taxon>
        <taxon>Arthropoda</taxon>
        <taxon>Crustacea</taxon>
        <taxon>Multicrustacea</taxon>
        <taxon>Malacostraca</taxon>
        <taxon>Eumalacostraca</taxon>
        <taxon>Eucarida</taxon>
        <taxon>Euphausiacea</taxon>
        <taxon>Euphausiidae</taxon>
        <taxon>Meganyctiphanes</taxon>
    </lineage>
</organism>
<evidence type="ECO:0000256" key="4">
    <source>
        <dbReference type="SAM" id="MobiDB-lite"/>
    </source>
</evidence>
<dbReference type="EMBL" id="CAXKWB010039257">
    <property type="protein sequence ID" value="CAL4152795.1"/>
    <property type="molecule type" value="Genomic_DNA"/>
</dbReference>
<dbReference type="Proteomes" id="UP001497623">
    <property type="component" value="Unassembled WGS sequence"/>
</dbReference>
<accession>A0AAV2RZ86</accession>
<feature type="non-terminal residue" evidence="6">
    <location>
        <position position="452"/>
    </location>
</feature>
<dbReference type="Gene3D" id="2.20.25.240">
    <property type="match status" value="3"/>
</dbReference>
<feature type="domain" description="FLYWCH-type" evidence="5">
    <location>
        <begin position="8"/>
        <end position="67"/>
    </location>
</feature>
<reference evidence="6 7" key="1">
    <citation type="submission" date="2024-05" db="EMBL/GenBank/DDBJ databases">
        <authorList>
            <person name="Wallberg A."/>
        </authorList>
    </citation>
    <scope>NUCLEOTIDE SEQUENCE [LARGE SCALE GENOMIC DNA]</scope>
</reference>
<keyword evidence="7" id="KW-1185">Reference proteome</keyword>
<keyword evidence="3" id="KW-0862">Zinc</keyword>
<sequence>MEMKVQDGKRGGHILSYLGYNYRPDNKNRWLSAKQFWQCIQSKYGCSGRITIDPKTKRAINYKDHSHEPSDDQEEFHTCISPSTEAEDNNEILMEKNYPLQTEQIRKIENEQTTNKTSCIGPIISDEQTKQHLGNIDSVNTINPKETSDVLNYPNDECTSTKNNPPSAVAYSCNNENNSIRNSKENIDNESGIVILSKCKGKVRKIQHEGYIYSSDHPDSQNRLRWRCLVKVGVAQLKYCSGKMLTSRKYQVISYSVHKHPPQVTMDHLHDPIKVQNINYHVESDKKQSIKSINSNDILIEKRYPLQAEKNTIKSSEKNKVSEKENITEGDVCINQINSDGQLKQNLDHKILPDTSNQERASEVQNKHRDEYTSTSVSHENHYSTKYKSNHHHVDLNRLNKHAMIFGTSIKGKKMLHHIDRTYIMENQIGKKQKWICRHHEKSCPGSLTVRK</sequence>
<comment type="caution">
    <text evidence="6">The sequence shown here is derived from an EMBL/GenBank/DDBJ whole genome shotgun (WGS) entry which is preliminary data.</text>
</comment>
<proteinExistence type="predicted"/>
<evidence type="ECO:0000259" key="5">
    <source>
        <dbReference type="Pfam" id="PF04500"/>
    </source>
</evidence>
<keyword evidence="1" id="KW-0479">Metal-binding</keyword>
<evidence type="ECO:0000256" key="3">
    <source>
        <dbReference type="ARBA" id="ARBA00022833"/>
    </source>
</evidence>
<evidence type="ECO:0000256" key="2">
    <source>
        <dbReference type="ARBA" id="ARBA00022771"/>
    </source>
</evidence>
<feature type="compositionally biased region" description="Basic and acidic residues" evidence="4">
    <location>
        <begin position="360"/>
        <end position="372"/>
    </location>
</feature>
<evidence type="ECO:0000313" key="6">
    <source>
        <dbReference type="EMBL" id="CAL4152795.1"/>
    </source>
</evidence>
<evidence type="ECO:0000256" key="1">
    <source>
        <dbReference type="ARBA" id="ARBA00022723"/>
    </source>
</evidence>
<dbReference type="AlphaFoldDB" id="A0AAV2RZ86"/>
<dbReference type="GO" id="GO:0008270">
    <property type="term" value="F:zinc ion binding"/>
    <property type="evidence" value="ECO:0007669"/>
    <property type="project" value="UniProtKB-KW"/>
</dbReference>
<protein>
    <recommendedName>
        <fullName evidence="5">FLYWCH-type domain-containing protein</fullName>
    </recommendedName>
</protein>
<gene>
    <name evidence="6" type="ORF">MNOR_LOCUS31082</name>
</gene>